<accession>A0A834LJG7</accession>
<protein>
    <submittedName>
        <fullName evidence="1">Uncharacterized protein</fullName>
    </submittedName>
</protein>
<dbReference type="InterPro" id="IPR004403">
    <property type="entry name" value="Peptide_chain-rel_eRF1/aRF1"/>
</dbReference>
<keyword evidence="2" id="KW-1185">Reference proteome</keyword>
<gene>
    <name evidence="1" type="ORF">RHSIM_Rhsim07G0199900</name>
</gene>
<sequence length="195" mass="21779">MFDPRLQAKILNVVDVSYGGENGFNQAIELSSEILLNVKFIHEKSLMGKGVLENTTSGEIVLKLLNKEQDSVQSNFRDPETSAELEVQEKMCRNVRQNPAPDVRALALLSAAPLLLLHKFQKFLIKNFSDECYARENPQFRRKMANLVRRKENWATFLLVSGDNPSNPPCDLVMIQVPEGVNGGCAQCGSLAFVL</sequence>
<dbReference type="InterPro" id="IPR042226">
    <property type="entry name" value="eFR1_2_sf"/>
</dbReference>
<dbReference type="EMBL" id="WJXA01000007">
    <property type="protein sequence ID" value="KAF7138695.1"/>
    <property type="molecule type" value="Genomic_DNA"/>
</dbReference>
<organism evidence="1 2">
    <name type="scientific">Rhododendron simsii</name>
    <name type="common">Sims's rhododendron</name>
    <dbReference type="NCBI Taxonomy" id="118357"/>
    <lineage>
        <taxon>Eukaryota</taxon>
        <taxon>Viridiplantae</taxon>
        <taxon>Streptophyta</taxon>
        <taxon>Embryophyta</taxon>
        <taxon>Tracheophyta</taxon>
        <taxon>Spermatophyta</taxon>
        <taxon>Magnoliopsida</taxon>
        <taxon>eudicotyledons</taxon>
        <taxon>Gunneridae</taxon>
        <taxon>Pentapetalae</taxon>
        <taxon>asterids</taxon>
        <taxon>Ericales</taxon>
        <taxon>Ericaceae</taxon>
        <taxon>Ericoideae</taxon>
        <taxon>Rhodoreae</taxon>
        <taxon>Rhododendron</taxon>
    </lineage>
</organism>
<dbReference type="Proteomes" id="UP000626092">
    <property type="component" value="Unassembled WGS sequence"/>
</dbReference>
<comment type="caution">
    <text evidence="1">The sequence shown here is derived from an EMBL/GenBank/DDBJ whole genome shotgun (WGS) entry which is preliminary data.</text>
</comment>
<dbReference type="PANTHER" id="PTHR10113">
    <property type="entry name" value="PEPTIDE CHAIN RELEASE FACTOR SUBUNIT 1"/>
    <property type="match status" value="1"/>
</dbReference>
<dbReference type="OrthoDB" id="1708852at2759"/>
<dbReference type="Gene3D" id="3.30.420.60">
    <property type="entry name" value="eRF1 domain 2"/>
    <property type="match status" value="1"/>
</dbReference>
<proteinExistence type="predicted"/>
<dbReference type="SUPFAM" id="SSF53137">
    <property type="entry name" value="Translational machinery components"/>
    <property type="match status" value="1"/>
</dbReference>
<dbReference type="AlphaFoldDB" id="A0A834LJG7"/>
<dbReference type="GO" id="GO:0003747">
    <property type="term" value="F:translation release factor activity"/>
    <property type="evidence" value="ECO:0007669"/>
    <property type="project" value="InterPro"/>
</dbReference>
<evidence type="ECO:0000313" key="2">
    <source>
        <dbReference type="Proteomes" id="UP000626092"/>
    </source>
</evidence>
<evidence type="ECO:0000313" key="1">
    <source>
        <dbReference type="EMBL" id="KAF7138695.1"/>
    </source>
</evidence>
<name>A0A834LJG7_RHOSS</name>
<reference evidence="1" key="1">
    <citation type="submission" date="2019-11" db="EMBL/GenBank/DDBJ databases">
        <authorList>
            <person name="Liu Y."/>
            <person name="Hou J."/>
            <person name="Li T.-Q."/>
            <person name="Guan C.-H."/>
            <person name="Wu X."/>
            <person name="Wu H.-Z."/>
            <person name="Ling F."/>
            <person name="Zhang R."/>
            <person name="Shi X.-G."/>
            <person name="Ren J.-P."/>
            <person name="Chen E.-F."/>
            <person name="Sun J.-M."/>
        </authorList>
    </citation>
    <scope>NUCLEOTIDE SEQUENCE</scope>
    <source>
        <strain evidence="1">Adult_tree_wgs_1</strain>
        <tissue evidence="1">Leaves</tissue>
    </source>
</reference>